<evidence type="ECO:0000313" key="2">
    <source>
        <dbReference type="EMBL" id="SDY04761.1"/>
    </source>
</evidence>
<proteinExistence type="predicted"/>
<name>A0A1H3GNA0_EUBBA</name>
<reference evidence="3" key="1">
    <citation type="submission" date="2016-10" db="EMBL/GenBank/DDBJ databases">
        <authorList>
            <person name="Varghese N."/>
            <person name="Submissions S."/>
        </authorList>
    </citation>
    <scope>NUCLEOTIDE SEQUENCE [LARGE SCALE GENOMIC DNA]</scope>
    <source>
        <strain evidence="3">VPI 5359</strain>
    </source>
</reference>
<evidence type="ECO:0000256" key="1">
    <source>
        <dbReference type="SAM" id="Phobius"/>
    </source>
</evidence>
<feature type="transmembrane region" description="Helical" evidence="1">
    <location>
        <begin position="12"/>
        <end position="36"/>
    </location>
</feature>
<dbReference type="Proteomes" id="UP000199652">
    <property type="component" value="Unassembled WGS sequence"/>
</dbReference>
<dbReference type="AlphaFoldDB" id="A0A1H3GNA0"/>
<keyword evidence="1" id="KW-1133">Transmembrane helix</keyword>
<dbReference type="STRING" id="1528.SAMN04488579_11466"/>
<organism evidence="2 3">
    <name type="scientific">Eubacterium barkeri</name>
    <name type="common">Clostridium barkeri</name>
    <dbReference type="NCBI Taxonomy" id="1528"/>
    <lineage>
        <taxon>Bacteria</taxon>
        <taxon>Bacillati</taxon>
        <taxon>Bacillota</taxon>
        <taxon>Clostridia</taxon>
        <taxon>Eubacteriales</taxon>
        <taxon>Eubacteriaceae</taxon>
        <taxon>Eubacterium</taxon>
    </lineage>
</organism>
<evidence type="ECO:0000313" key="3">
    <source>
        <dbReference type="Proteomes" id="UP000199652"/>
    </source>
</evidence>
<keyword evidence="1" id="KW-0472">Membrane</keyword>
<dbReference type="EMBL" id="FNOU01000014">
    <property type="protein sequence ID" value="SDY04761.1"/>
    <property type="molecule type" value="Genomic_DNA"/>
</dbReference>
<keyword evidence="1" id="KW-0812">Transmembrane</keyword>
<gene>
    <name evidence="2" type="ORF">SAMN04488579_11466</name>
</gene>
<dbReference type="RefSeq" id="WP_090245725.1">
    <property type="nucleotide sequence ID" value="NZ_FNOU01000014.1"/>
</dbReference>
<dbReference type="OrthoDB" id="1655097at2"/>
<accession>A0A1H3GNA0</accession>
<sequence>MKHRYPTSKNSLFLMELIIAIFFFVLASGVCIQIFVKAHVLSTTTQRTQLAVNEASSAADIIRANPGDAAAALLQNLPGATLSEGAVECSYDTQGQTCAPADADIQMRILLSQAEGMITGEIVVTQAATQESLYTLQVKRYIPINERGGTTP</sequence>
<keyword evidence="3" id="KW-1185">Reference proteome</keyword>
<protein>
    <submittedName>
        <fullName evidence="2">Uncharacterized protein</fullName>
    </submittedName>
</protein>